<dbReference type="OrthoDB" id="7848662at2"/>
<dbReference type="EMBL" id="FQWM01000002">
    <property type="protein sequence ID" value="SHH02435.1"/>
    <property type="molecule type" value="Genomic_DNA"/>
</dbReference>
<reference evidence="2" key="1">
    <citation type="submission" date="2016-11" db="EMBL/GenBank/DDBJ databases">
        <authorList>
            <person name="Varghese N."/>
            <person name="Submissions S."/>
        </authorList>
    </citation>
    <scope>NUCLEOTIDE SEQUENCE [LARGE SCALE GENOMIC DNA]</scope>
    <source>
        <strain evidence="2">DSM 28223</strain>
    </source>
</reference>
<dbReference type="STRING" id="870908.SAMN04488044_1856"/>
<evidence type="ECO:0000313" key="2">
    <source>
        <dbReference type="Proteomes" id="UP000184211"/>
    </source>
</evidence>
<evidence type="ECO:0000313" key="1">
    <source>
        <dbReference type="EMBL" id="SHH02435.1"/>
    </source>
</evidence>
<dbReference type="RefSeq" id="WP_072792619.1">
    <property type="nucleotide sequence ID" value="NZ_FQWM01000002.1"/>
</dbReference>
<dbReference type="AlphaFoldDB" id="A0A1M5PKY0"/>
<protein>
    <recommendedName>
        <fullName evidence="3">DUF3618 domain-containing protein</fullName>
    </recommendedName>
</protein>
<dbReference type="Proteomes" id="UP000184211">
    <property type="component" value="Unassembled WGS sequence"/>
</dbReference>
<evidence type="ECO:0008006" key="3">
    <source>
        <dbReference type="Google" id="ProtNLM"/>
    </source>
</evidence>
<accession>A0A1M5PKY0</accession>
<name>A0A1M5PKY0_9RHOB</name>
<organism evidence="1 2">
    <name type="scientific">Cognatishimia maritima</name>
    <dbReference type="NCBI Taxonomy" id="870908"/>
    <lineage>
        <taxon>Bacteria</taxon>
        <taxon>Pseudomonadati</taxon>
        <taxon>Pseudomonadota</taxon>
        <taxon>Alphaproteobacteria</taxon>
        <taxon>Rhodobacterales</taxon>
        <taxon>Paracoccaceae</taxon>
        <taxon>Cognatishimia</taxon>
    </lineage>
</organism>
<proteinExistence type="predicted"/>
<gene>
    <name evidence="1" type="ORF">SAMN04488044_1856</name>
</gene>
<keyword evidence="2" id="KW-1185">Reference proteome</keyword>
<sequence>MTHTDALEKQVASNRRRLAQSLTDLTDTLAPQAVSEQIFASATGYGDEVRRQAVQAAKRNPAALLIAGTGLALMLTGTGGRRPSPAAPATSTSAVPALKAFHGFDERVAKADAAIKKEMTGMTDEKLRTSRMRDALETGLDALPESARKRVMKARKAALDAQQSVEAHATEIADRSRTYFHQNPLAVGAIAVGMGALIGALLPSTRREDEILGAHRDALVQKAEETLREEMDRVYVKAQSKLDQSTGEASTPNSIG</sequence>